<evidence type="ECO:0000313" key="2">
    <source>
        <dbReference type="Proteomes" id="UP000680638"/>
    </source>
</evidence>
<comment type="caution">
    <text evidence="1">The sequence shown here is derived from an EMBL/GenBank/DDBJ whole genome shotgun (WGS) entry which is preliminary data.</text>
</comment>
<accession>A0ABQ4M4M4</accession>
<evidence type="ECO:0000313" key="1">
    <source>
        <dbReference type="EMBL" id="GIO70427.1"/>
    </source>
</evidence>
<name>A0ABQ4M4M4_9BACL</name>
<dbReference type="RefSeq" id="WP_212953209.1">
    <property type="nucleotide sequence ID" value="NZ_BORW01000068.1"/>
</dbReference>
<sequence>MITFKEILNKVVFEEVWDKLIEYYPNMNRKNSTKRKYLTVFESLLSKDPAKNVEEMIIHIDEVNSDASLHEDDVEYRVHGKNNSSEWDGYWDISANHWEEWLGFYIDHKVLERFSSEQIAALCLYEMTWFGFSEELNHE</sequence>
<gene>
    <name evidence="1" type="ORF">J21TS3_52480</name>
</gene>
<dbReference type="Proteomes" id="UP000680638">
    <property type="component" value="Unassembled WGS sequence"/>
</dbReference>
<protein>
    <submittedName>
        <fullName evidence="1">Uncharacterized protein</fullName>
    </submittedName>
</protein>
<dbReference type="Pfam" id="PF20194">
    <property type="entry name" value="DUF6557"/>
    <property type="match status" value="1"/>
</dbReference>
<keyword evidence="2" id="KW-1185">Reference proteome</keyword>
<proteinExistence type="predicted"/>
<organism evidence="1 2">
    <name type="scientific">Paenibacillus cookii</name>
    <dbReference type="NCBI Taxonomy" id="157839"/>
    <lineage>
        <taxon>Bacteria</taxon>
        <taxon>Bacillati</taxon>
        <taxon>Bacillota</taxon>
        <taxon>Bacilli</taxon>
        <taxon>Bacillales</taxon>
        <taxon>Paenibacillaceae</taxon>
        <taxon>Paenibacillus</taxon>
    </lineage>
</organism>
<dbReference type="InterPro" id="IPR046687">
    <property type="entry name" value="DUF6557"/>
</dbReference>
<dbReference type="EMBL" id="BORW01000068">
    <property type="protein sequence ID" value="GIO70427.1"/>
    <property type="molecule type" value="Genomic_DNA"/>
</dbReference>
<reference evidence="1 2" key="1">
    <citation type="submission" date="2021-03" db="EMBL/GenBank/DDBJ databases">
        <title>Antimicrobial resistance genes in bacteria isolated from Japanese honey, and their potential for conferring macrolide and lincosamide resistance in the American foulbrood pathogen Paenibacillus larvae.</title>
        <authorList>
            <person name="Okamoto M."/>
            <person name="Kumagai M."/>
            <person name="Kanamori H."/>
            <person name="Takamatsu D."/>
        </authorList>
    </citation>
    <scope>NUCLEOTIDE SEQUENCE [LARGE SCALE GENOMIC DNA]</scope>
    <source>
        <strain evidence="1 2">J21TS3</strain>
    </source>
</reference>